<reference evidence="2 3" key="1">
    <citation type="submission" date="2021-10" db="EMBL/GenBank/DDBJ databases">
        <title>Draft genome of Aestuariibacter halophilus JC2043.</title>
        <authorList>
            <person name="Emsley S.A."/>
            <person name="Pfannmuller K.M."/>
            <person name="Ushijima B."/>
            <person name="Saw J.H."/>
            <person name="Videau P."/>
        </authorList>
    </citation>
    <scope>NUCLEOTIDE SEQUENCE [LARGE SCALE GENOMIC DNA]</scope>
    <source>
        <strain evidence="2 3">JC2043</strain>
    </source>
</reference>
<proteinExistence type="predicted"/>
<sequence length="238" mass="27607">MLLRHYTPKILTALFGGLFVFAGFYTFGNALLFDRIFIGVLIFTALICRKNVNVLGVVVILVIQRLLEEAGWSISEANHELLVKAVFYGLALFVYYKTRFDELSKVFLTTITIALLSEAYWYFSDKSAPEIYWYVFVATNAFLVRYLVFVRVGFTGDYFPQKAESINLDWHIFKLYGVASFLQLIMIAEYIVRSVFGFIKITYVYYTYPYVAQALATYAVWVIFNESYRLLLPRLLKA</sequence>
<keyword evidence="1" id="KW-0472">Membrane</keyword>
<keyword evidence="3" id="KW-1185">Reference proteome</keyword>
<protein>
    <submittedName>
        <fullName evidence="2">Uncharacterized protein</fullName>
    </submittedName>
</protein>
<dbReference type="Proteomes" id="UP001520878">
    <property type="component" value="Unassembled WGS sequence"/>
</dbReference>
<evidence type="ECO:0000313" key="2">
    <source>
        <dbReference type="EMBL" id="MCC2616693.1"/>
    </source>
</evidence>
<feature type="transmembrane region" description="Helical" evidence="1">
    <location>
        <begin position="36"/>
        <end position="61"/>
    </location>
</feature>
<feature type="transmembrane region" description="Helical" evidence="1">
    <location>
        <begin position="131"/>
        <end position="152"/>
    </location>
</feature>
<dbReference type="RefSeq" id="WP_229160278.1">
    <property type="nucleotide sequence ID" value="NZ_JAJEWP010000002.1"/>
</dbReference>
<feature type="transmembrane region" description="Helical" evidence="1">
    <location>
        <begin position="172"/>
        <end position="192"/>
    </location>
</feature>
<feature type="transmembrane region" description="Helical" evidence="1">
    <location>
        <begin position="204"/>
        <end position="224"/>
    </location>
</feature>
<organism evidence="2 3">
    <name type="scientific">Fluctibacter halophilus</name>
    <dbReference type="NCBI Taxonomy" id="226011"/>
    <lineage>
        <taxon>Bacteria</taxon>
        <taxon>Pseudomonadati</taxon>
        <taxon>Pseudomonadota</taxon>
        <taxon>Gammaproteobacteria</taxon>
        <taxon>Alteromonadales</taxon>
        <taxon>Alteromonadaceae</taxon>
        <taxon>Fluctibacter</taxon>
    </lineage>
</organism>
<name>A0ABS8G848_9ALTE</name>
<feature type="transmembrane region" description="Helical" evidence="1">
    <location>
        <begin position="12"/>
        <end position="30"/>
    </location>
</feature>
<comment type="caution">
    <text evidence="2">The sequence shown here is derived from an EMBL/GenBank/DDBJ whole genome shotgun (WGS) entry which is preliminary data.</text>
</comment>
<dbReference type="EMBL" id="JAJEWP010000002">
    <property type="protein sequence ID" value="MCC2616693.1"/>
    <property type="molecule type" value="Genomic_DNA"/>
</dbReference>
<evidence type="ECO:0000313" key="3">
    <source>
        <dbReference type="Proteomes" id="UP001520878"/>
    </source>
</evidence>
<accession>A0ABS8G848</accession>
<gene>
    <name evidence="2" type="ORF">LJ739_10615</name>
</gene>
<keyword evidence="1" id="KW-1133">Transmembrane helix</keyword>
<keyword evidence="1" id="KW-0812">Transmembrane</keyword>
<feature type="transmembrane region" description="Helical" evidence="1">
    <location>
        <begin position="81"/>
        <end position="98"/>
    </location>
</feature>
<feature type="transmembrane region" description="Helical" evidence="1">
    <location>
        <begin position="104"/>
        <end position="124"/>
    </location>
</feature>
<evidence type="ECO:0000256" key="1">
    <source>
        <dbReference type="SAM" id="Phobius"/>
    </source>
</evidence>